<feature type="domain" description="4Fe-4S ferredoxin-type" evidence="4">
    <location>
        <begin position="40"/>
        <end position="70"/>
    </location>
</feature>
<feature type="domain" description="4Fe-4S ferredoxin-type" evidence="4">
    <location>
        <begin position="4"/>
        <end position="33"/>
    </location>
</feature>
<dbReference type="GO" id="GO:0046872">
    <property type="term" value="F:metal ion binding"/>
    <property type="evidence" value="ECO:0007669"/>
    <property type="project" value="UniProtKB-KW"/>
</dbReference>
<dbReference type="InterPro" id="IPR017900">
    <property type="entry name" value="4Fe4S_Fe_S_CS"/>
</dbReference>
<dbReference type="EMBL" id="FQZM01000027">
    <property type="protein sequence ID" value="SHJ30296.1"/>
    <property type="molecule type" value="Genomic_DNA"/>
</dbReference>
<protein>
    <submittedName>
        <fullName evidence="5">2-oxoglutarate ferredoxin oxidoreductase subunit delta</fullName>
    </submittedName>
</protein>
<dbReference type="SUPFAM" id="SSF54862">
    <property type="entry name" value="4Fe-4S ferredoxins"/>
    <property type="match status" value="1"/>
</dbReference>
<evidence type="ECO:0000256" key="3">
    <source>
        <dbReference type="ARBA" id="ARBA00023014"/>
    </source>
</evidence>
<gene>
    <name evidence="5" type="ORF">SAMN02745219_02229</name>
</gene>
<dbReference type="Proteomes" id="UP000184529">
    <property type="component" value="Unassembled WGS sequence"/>
</dbReference>
<dbReference type="OrthoDB" id="9804603at2"/>
<name>A0A1M6I7C9_9FIRM</name>
<dbReference type="AlphaFoldDB" id="A0A1M6I7C9"/>
<keyword evidence="6" id="KW-1185">Reference proteome</keyword>
<dbReference type="STRING" id="1121432.SAMN02745219_02229"/>
<evidence type="ECO:0000259" key="4">
    <source>
        <dbReference type="PROSITE" id="PS51379"/>
    </source>
</evidence>
<keyword evidence="2" id="KW-0408">Iron</keyword>
<dbReference type="PROSITE" id="PS51379">
    <property type="entry name" value="4FE4S_FER_2"/>
    <property type="match status" value="2"/>
</dbReference>
<dbReference type="Pfam" id="PF12838">
    <property type="entry name" value="Fer4_7"/>
    <property type="match status" value="1"/>
</dbReference>
<dbReference type="PANTHER" id="PTHR43193:SF2">
    <property type="entry name" value="POLYFERREDOXIN PROTEIN FWDF"/>
    <property type="match status" value="1"/>
</dbReference>
<proteinExistence type="predicted"/>
<keyword evidence="3" id="KW-0411">Iron-sulfur</keyword>
<evidence type="ECO:0000313" key="6">
    <source>
        <dbReference type="Proteomes" id="UP000184529"/>
    </source>
</evidence>
<reference evidence="6" key="1">
    <citation type="submission" date="2016-11" db="EMBL/GenBank/DDBJ databases">
        <authorList>
            <person name="Varghese N."/>
            <person name="Submissions S."/>
        </authorList>
    </citation>
    <scope>NUCLEOTIDE SEQUENCE [LARGE SCALE GENOMIC DNA]</scope>
    <source>
        <strain evidence="6">DSM 16057</strain>
    </source>
</reference>
<evidence type="ECO:0000256" key="1">
    <source>
        <dbReference type="ARBA" id="ARBA00022723"/>
    </source>
</evidence>
<dbReference type="PROSITE" id="PS00198">
    <property type="entry name" value="4FE4S_FER_1"/>
    <property type="match status" value="2"/>
</dbReference>
<keyword evidence="1" id="KW-0479">Metal-binding</keyword>
<accession>A0A1M6I7C9</accession>
<evidence type="ECO:0000313" key="5">
    <source>
        <dbReference type="EMBL" id="SHJ30296.1"/>
    </source>
</evidence>
<evidence type="ECO:0000256" key="2">
    <source>
        <dbReference type="ARBA" id="ARBA00023004"/>
    </source>
</evidence>
<dbReference type="RefSeq" id="WP_072869654.1">
    <property type="nucleotide sequence ID" value="NZ_FQZM01000027.1"/>
</dbReference>
<organism evidence="5 6">
    <name type="scientific">Desulfofundulus thermosubterraneus DSM 16057</name>
    <dbReference type="NCBI Taxonomy" id="1121432"/>
    <lineage>
        <taxon>Bacteria</taxon>
        <taxon>Bacillati</taxon>
        <taxon>Bacillota</taxon>
        <taxon>Clostridia</taxon>
        <taxon>Eubacteriales</taxon>
        <taxon>Peptococcaceae</taxon>
        <taxon>Desulfofundulus</taxon>
    </lineage>
</organism>
<dbReference type="GO" id="GO:0051536">
    <property type="term" value="F:iron-sulfur cluster binding"/>
    <property type="evidence" value="ECO:0007669"/>
    <property type="project" value="UniProtKB-KW"/>
</dbReference>
<dbReference type="Gene3D" id="3.30.70.20">
    <property type="match status" value="1"/>
</dbReference>
<dbReference type="PANTHER" id="PTHR43193">
    <property type="match status" value="1"/>
</dbReference>
<sequence>MAAARVTFREERCKGCELCVTFCPKGIITLAKHINSMGFHPATVEDQSKCTGCATCARMCPDLVIEVEREVARVG</sequence>
<dbReference type="InterPro" id="IPR017896">
    <property type="entry name" value="4Fe4S_Fe-S-bd"/>
</dbReference>
<dbReference type="InterPro" id="IPR052977">
    <property type="entry name" value="Polyferredoxin-like_ET"/>
</dbReference>